<feature type="signal peptide" evidence="12">
    <location>
        <begin position="1"/>
        <end position="29"/>
    </location>
</feature>
<evidence type="ECO:0000256" key="6">
    <source>
        <dbReference type="ARBA" id="ARBA00023077"/>
    </source>
</evidence>
<feature type="chain" id="PRO_5046980525" evidence="12">
    <location>
        <begin position="30"/>
        <end position="964"/>
    </location>
</feature>
<comment type="subcellular location">
    <subcellularLocation>
        <location evidence="1 10">Cell outer membrane</location>
        <topology evidence="1 10">Multi-pass membrane protein</topology>
    </subcellularLocation>
</comment>
<evidence type="ECO:0000256" key="2">
    <source>
        <dbReference type="ARBA" id="ARBA00009810"/>
    </source>
</evidence>
<dbReference type="Pfam" id="PF07715">
    <property type="entry name" value="Plug"/>
    <property type="match status" value="1"/>
</dbReference>
<evidence type="ECO:0000259" key="14">
    <source>
        <dbReference type="Pfam" id="PF07715"/>
    </source>
</evidence>
<dbReference type="InterPro" id="IPR000531">
    <property type="entry name" value="Beta-barrel_TonB"/>
</dbReference>
<keyword evidence="4 10" id="KW-1134">Transmembrane beta strand</keyword>
<keyword evidence="6 11" id="KW-0798">TonB box</keyword>
<comment type="similarity">
    <text evidence="2 10 11">Belongs to the TonB-dependent receptor family.</text>
</comment>
<dbReference type="Gene3D" id="2.170.130.10">
    <property type="entry name" value="TonB-dependent receptor, plug domain"/>
    <property type="match status" value="1"/>
</dbReference>
<evidence type="ECO:0000256" key="3">
    <source>
        <dbReference type="ARBA" id="ARBA00022448"/>
    </source>
</evidence>
<feature type="domain" description="TonB-dependent receptor plug" evidence="14">
    <location>
        <begin position="54"/>
        <end position="162"/>
    </location>
</feature>
<dbReference type="RefSeq" id="WP_273675071.1">
    <property type="nucleotide sequence ID" value="NZ_JAQQXR010000029.1"/>
</dbReference>
<dbReference type="InterPro" id="IPR012910">
    <property type="entry name" value="Plug_dom"/>
</dbReference>
<name>A0ABT5KA75_9BURK</name>
<dbReference type="Gene3D" id="2.40.170.20">
    <property type="entry name" value="TonB-dependent receptor, beta-barrel domain"/>
    <property type="match status" value="1"/>
</dbReference>
<keyword evidence="12" id="KW-0732">Signal</keyword>
<evidence type="ECO:0000313" key="16">
    <source>
        <dbReference type="Proteomes" id="UP001221208"/>
    </source>
</evidence>
<evidence type="ECO:0000256" key="7">
    <source>
        <dbReference type="ARBA" id="ARBA00023136"/>
    </source>
</evidence>
<dbReference type="InterPro" id="IPR036942">
    <property type="entry name" value="Beta-barrel_TonB_sf"/>
</dbReference>
<sequence length="964" mass="102801">MAHARNTPSHLARTAILGGLLLPALSAFAQEAGGTTGGVVQITGTRITVPGASSSSPILSVSAGEVRSAQAVAVEAFFKDLPGAAPASGPATNLGSIGGATIDLRGLGANRTLVLIDGRRLVPFNLGGTVDTNTIPLALLSRVDVVTGGASAAYGADAVAGVANFKLRRRIQGVELSTSYGKSGSGDTARQRTDVTAGAAWNQGRGNVVLNLDQTRTSPLFQGERSFGASSLDSVTAQPAGSGTTVPTLVSVPKGPGGSDALAGNWQVNPATGALVQPVALYNFNPLNYYVTGLRRTQSTVLANYIVNEQTELYLDLFHTRSTVATTLAEAGTALNVYNVPIGNPFMPEPMRQQICARRGIPVALCAAGNPTTVGMTLGRRFIEMGRRANDFDNKVLQYTIGLKGALPHGWQYDAYWNRGRSDQLQSRRDYGSYSRVKQALNALNKVSCVDPSNNCVPLNVFGPVGTVTPAMIQFFNLDSLLQQSVRQDVAALTLSGNLPATSPWSTQPANLAVAIERRRLQAYSASDLPSQLPGEVLGSATPTPDRAGEINMRELSLEALLPMVRDRPGMRSLNLSFAYRHTEFSAAQNRQRYGSFKYGGEWQPVSALRLRVMAQQAVRAPNINELFAPQASNALSNLAVDPCQLSLINQNQAQVAGTLSHLCLLSGVPLPVIGNLPRPSAGQINSQSSGNPNLTPEQARTVTLGLVLEPHPKLMLSLDYYRIAIDQALSRPAVTEVLDACYSPLLNPSLTLNAWCALIQRSPSNGTFSGNDAAGVRTPLSNQGKQATSGFDLNVRYKLNLADLGGSSRLGNLDLQLALNQVQSYSFQATPLSRNRQCLGYYSTACGGPNYRRKFSQRSTWNIGRYAIGYHWRYLSGAIEEPGGIDFLPAFAKIAPAHYLDLSLAWNISNTAHVYLSVSNVLNRMPPIVGGTIGTSSTNSGNTFPQNYDVVGRYFTLGTTFKF</sequence>
<organism evidence="15 16">
    <name type="scientific">Janthinobacterium fluminis</name>
    <dbReference type="NCBI Taxonomy" id="2987524"/>
    <lineage>
        <taxon>Bacteria</taxon>
        <taxon>Pseudomonadati</taxon>
        <taxon>Pseudomonadota</taxon>
        <taxon>Betaproteobacteria</taxon>
        <taxon>Burkholderiales</taxon>
        <taxon>Oxalobacteraceae</taxon>
        <taxon>Janthinobacterium</taxon>
    </lineage>
</organism>
<evidence type="ECO:0000313" key="15">
    <source>
        <dbReference type="EMBL" id="MDC8760961.1"/>
    </source>
</evidence>
<dbReference type="PANTHER" id="PTHR47234:SF2">
    <property type="entry name" value="TONB-DEPENDENT RECEPTOR"/>
    <property type="match status" value="1"/>
</dbReference>
<keyword evidence="8 15" id="KW-0675">Receptor</keyword>
<evidence type="ECO:0000256" key="12">
    <source>
        <dbReference type="SAM" id="SignalP"/>
    </source>
</evidence>
<feature type="domain" description="TonB-dependent receptor-like beta-barrel" evidence="13">
    <location>
        <begin position="393"/>
        <end position="922"/>
    </location>
</feature>
<dbReference type="PROSITE" id="PS52016">
    <property type="entry name" value="TONB_DEPENDENT_REC_3"/>
    <property type="match status" value="1"/>
</dbReference>
<gene>
    <name evidence="15" type="ORF">OIK44_25565</name>
</gene>
<comment type="caution">
    <text evidence="15">The sequence shown here is derived from an EMBL/GenBank/DDBJ whole genome shotgun (WGS) entry which is preliminary data.</text>
</comment>
<evidence type="ECO:0000256" key="4">
    <source>
        <dbReference type="ARBA" id="ARBA00022452"/>
    </source>
</evidence>
<dbReference type="InterPro" id="IPR037066">
    <property type="entry name" value="Plug_dom_sf"/>
</dbReference>
<dbReference type="Pfam" id="PF00593">
    <property type="entry name" value="TonB_dep_Rec_b-barrel"/>
    <property type="match status" value="1"/>
</dbReference>
<evidence type="ECO:0000256" key="8">
    <source>
        <dbReference type="ARBA" id="ARBA00023170"/>
    </source>
</evidence>
<keyword evidence="16" id="KW-1185">Reference proteome</keyword>
<evidence type="ECO:0000256" key="1">
    <source>
        <dbReference type="ARBA" id="ARBA00004571"/>
    </source>
</evidence>
<keyword evidence="7 10" id="KW-0472">Membrane</keyword>
<dbReference type="PANTHER" id="PTHR47234">
    <property type="match status" value="1"/>
</dbReference>
<dbReference type="Proteomes" id="UP001221208">
    <property type="component" value="Unassembled WGS sequence"/>
</dbReference>
<keyword evidence="9 10" id="KW-0998">Cell outer membrane</keyword>
<evidence type="ECO:0000256" key="9">
    <source>
        <dbReference type="ARBA" id="ARBA00023237"/>
    </source>
</evidence>
<dbReference type="SUPFAM" id="SSF56935">
    <property type="entry name" value="Porins"/>
    <property type="match status" value="1"/>
</dbReference>
<accession>A0ABT5KA75</accession>
<evidence type="ECO:0000256" key="10">
    <source>
        <dbReference type="PROSITE-ProRule" id="PRU01360"/>
    </source>
</evidence>
<keyword evidence="5 10" id="KW-0812">Transmembrane</keyword>
<evidence type="ECO:0000259" key="13">
    <source>
        <dbReference type="Pfam" id="PF00593"/>
    </source>
</evidence>
<reference evidence="15 16" key="1">
    <citation type="submission" date="2022-10" db="EMBL/GenBank/DDBJ databases">
        <title>Janthinobacterium sp. hw3 Genome sequencing.</title>
        <authorList>
            <person name="Park S."/>
        </authorList>
    </citation>
    <scope>NUCLEOTIDE SEQUENCE [LARGE SCALE GENOMIC DNA]</scope>
    <source>
        <strain evidence="16">hw3</strain>
    </source>
</reference>
<proteinExistence type="inferred from homology"/>
<dbReference type="InterPro" id="IPR039426">
    <property type="entry name" value="TonB-dep_rcpt-like"/>
</dbReference>
<evidence type="ECO:0000256" key="5">
    <source>
        <dbReference type="ARBA" id="ARBA00022692"/>
    </source>
</evidence>
<keyword evidence="3 10" id="KW-0813">Transport</keyword>
<dbReference type="EMBL" id="JAQQXR010000029">
    <property type="protein sequence ID" value="MDC8760961.1"/>
    <property type="molecule type" value="Genomic_DNA"/>
</dbReference>
<evidence type="ECO:0000256" key="11">
    <source>
        <dbReference type="RuleBase" id="RU003357"/>
    </source>
</evidence>
<protein>
    <submittedName>
        <fullName evidence="15">TonB-dependent receptor</fullName>
    </submittedName>
</protein>